<feature type="modified residue" description="4-aspartylphosphate" evidence="4">
    <location>
        <position position="53"/>
    </location>
</feature>
<dbReference type="InterPro" id="IPR001789">
    <property type="entry name" value="Sig_transdc_resp-reg_receiver"/>
</dbReference>
<dbReference type="InterPro" id="IPR011006">
    <property type="entry name" value="CheY-like_superfamily"/>
</dbReference>
<evidence type="ECO:0000256" key="3">
    <source>
        <dbReference type="ARBA" id="ARBA00023163"/>
    </source>
</evidence>
<dbReference type="Pfam" id="PF00072">
    <property type="entry name" value="Response_reg"/>
    <property type="match status" value="1"/>
</dbReference>
<evidence type="ECO:0000256" key="1">
    <source>
        <dbReference type="ARBA" id="ARBA00023015"/>
    </source>
</evidence>
<evidence type="ECO:0000259" key="5">
    <source>
        <dbReference type="PROSITE" id="PS50043"/>
    </source>
</evidence>
<feature type="domain" description="Response regulatory" evidence="6">
    <location>
        <begin position="4"/>
        <end position="120"/>
    </location>
</feature>
<dbReference type="GO" id="GO:0032993">
    <property type="term" value="C:protein-DNA complex"/>
    <property type="evidence" value="ECO:0007669"/>
    <property type="project" value="TreeGrafter"/>
</dbReference>
<dbReference type="Pfam" id="PF00196">
    <property type="entry name" value="GerE"/>
    <property type="match status" value="1"/>
</dbReference>
<dbReference type="Gene3D" id="1.10.10.10">
    <property type="entry name" value="Winged helix-like DNA-binding domain superfamily/Winged helix DNA-binding domain"/>
    <property type="match status" value="1"/>
</dbReference>
<dbReference type="PANTHER" id="PTHR48111">
    <property type="entry name" value="REGULATOR OF RPOS"/>
    <property type="match status" value="1"/>
</dbReference>
<evidence type="ECO:0000313" key="8">
    <source>
        <dbReference type="Proteomes" id="UP000218418"/>
    </source>
</evidence>
<gene>
    <name evidence="7" type="ORF">NIES267_52240</name>
</gene>
<dbReference type="PROSITE" id="PS50110">
    <property type="entry name" value="RESPONSE_REGULATORY"/>
    <property type="match status" value="1"/>
</dbReference>
<protein>
    <submittedName>
        <fullName evidence="7">LuxR family two component transcriptional regulator</fullName>
    </submittedName>
</protein>
<dbReference type="SUPFAM" id="SSF52172">
    <property type="entry name" value="CheY-like"/>
    <property type="match status" value="1"/>
</dbReference>
<dbReference type="InterPro" id="IPR036388">
    <property type="entry name" value="WH-like_DNA-bd_sf"/>
</dbReference>
<accession>A0A1Z4LWX3</accession>
<dbReference type="SMART" id="SM00448">
    <property type="entry name" value="REC"/>
    <property type="match status" value="1"/>
</dbReference>
<dbReference type="OrthoDB" id="3821207at2"/>
<dbReference type="AlphaFoldDB" id="A0A1Z4LWX3"/>
<dbReference type="GO" id="GO:0000976">
    <property type="term" value="F:transcription cis-regulatory region binding"/>
    <property type="evidence" value="ECO:0007669"/>
    <property type="project" value="TreeGrafter"/>
</dbReference>
<dbReference type="InterPro" id="IPR039420">
    <property type="entry name" value="WalR-like"/>
</dbReference>
<organism evidence="7 8">
    <name type="scientific">Calothrix parasitica NIES-267</name>
    <dbReference type="NCBI Taxonomy" id="1973488"/>
    <lineage>
        <taxon>Bacteria</taxon>
        <taxon>Bacillati</taxon>
        <taxon>Cyanobacteriota</taxon>
        <taxon>Cyanophyceae</taxon>
        <taxon>Nostocales</taxon>
        <taxon>Calotrichaceae</taxon>
        <taxon>Calothrix</taxon>
    </lineage>
</organism>
<dbReference type="CDD" id="cd06170">
    <property type="entry name" value="LuxR_C_like"/>
    <property type="match status" value="1"/>
</dbReference>
<feature type="domain" description="HTH luxR-type" evidence="5">
    <location>
        <begin position="163"/>
        <end position="228"/>
    </location>
</feature>
<dbReference type="PRINTS" id="PR00038">
    <property type="entry name" value="HTHLUXR"/>
</dbReference>
<dbReference type="EMBL" id="AP018227">
    <property type="protein sequence ID" value="BAY85723.1"/>
    <property type="molecule type" value="Genomic_DNA"/>
</dbReference>
<dbReference type="PROSITE" id="PS50043">
    <property type="entry name" value="HTH_LUXR_2"/>
    <property type="match status" value="1"/>
</dbReference>
<keyword evidence="1" id="KW-0805">Transcription regulation</keyword>
<reference evidence="7 8" key="1">
    <citation type="submission" date="2017-06" db="EMBL/GenBank/DDBJ databases">
        <title>Genome sequencing of cyanobaciteial culture collection at National Institute for Environmental Studies (NIES).</title>
        <authorList>
            <person name="Hirose Y."/>
            <person name="Shimura Y."/>
            <person name="Fujisawa T."/>
            <person name="Nakamura Y."/>
            <person name="Kawachi M."/>
        </authorList>
    </citation>
    <scope>NUCLEOTIDE SEQUENCE [LARGE SCALE GENOMIC DNA]</scope>
    <source>
        <strain evidence="7 8">NIES-267</strain>
    </source>
</reference>
<dbReference type="GO" id="GO:0000156">
    <property type="term" value="F:phosphorelay response regulator activity"/>
    <property type="evidence" value="ECO:0007669"/>
    <property type="project" value="TreeGrafter"/>
</dbReference>
<dbReference type="InterPro" id="IPR000792">
    <property type="entry name" value="Tscrpt_reg_LuxR_C"/>
</dbReference>
<evidence type="ECO:0000256" key="2">
    <source>
        <dbReference type="ARBA" id="ARBA00023125"/>
    </source>
</evidence>
<name>A0A1Z4LWX3_9CYAN</name>
<dbReference type="CDD" id="cd19927">
    <property type="entry name" value="REC_Ycf29"/>
    <property type="match status" value="1"/>
</dbReference>
<keyword evidence="2" id="KW-0238">DNA-binding</keyword>
<evidence type="ECO:0000313" key="7">
    <source>
        <dbReference type="EMBL" id="BAY85723.1"/>
    </source>
</evidence>
<keyword evidence="8" id="KW-1185">Reference proteome</keyword>
<dbReference type="GO" id="GO:0006355">
    <property type="term" value="P:regulation of DNA-templated transcription"/>
    <property type="evidence" value="ECO:0007669"/>
    <property type="project" value="InterPro"/>
</dbReference>
<dbReference type="SMART" id="SM00421">
    <property type="entry name" value="HTH_LUXR"/>
    <property type="match status" value="1"/>
</dbReference>
<proteinExistence type="predicted"/>
<dbReference type="PANTHER" id="PTHR48111:SF67">
    <property type="entry name" value="TRANSCRIPTIONAL REGULATORY PROTEIN TCTD"/>
    <property type="match status" value="1"/>
</dbReference>
<sequence>MTAQLLLVDDEPGLREAVKDYLETSNFNVQVASNANDAWDWMQQNTPDLVISDIMMPQVDGYQFLKQLRDDTRFKTLPVIFLTAKGMTGDRIQGYQAGVDAYLPKPFDPDELVAIVENLLARRAAKTTKSVEEGETPDLAELASQMARIEALLTQKNAITQTSAPFNIDLTPREQSVLNLVAEGLMNKEIARRLDTSVRNVEKYVSRLFSKTGTNSRTELVRFALEHGLAN</sequence>
<dbReference type="Proteomes" id="UP000218418">
    <property type="component" value="Chromosome"/>
</dbReference>
<dbReference type="GO" id="GO:0005829">
    <property type="term" value="C:cytosol"/>
    <property type="evidence" value="ECO:0007669"/>
    <property type="project" value="TreeGrafter"/>
</dbReference>
<evidence type="ECO:0000259" key="6">
    <source>
        <dbReference type="PROSITE" id="PS50110"/>
    </source>
</evidence>
<dbReference type="Gene3D" id="3.40.50.2300">
    <property type="match status" value="1"/>
</dbReference>
<keyword evidence="3" id="KW-0804">Transcription</keyword>
<keyword evidence="4" id="KW-0597">Phosphoprotein</keyword>
<evidence type="ECO:0000256" key="4">
    <source>
        <dbReference type="PROSITE-ProRule" id="PRU00169"/>
    </source>
</evidence>